<sequence length="205" mass="22043">MKDCKKRKSAGGASNGVRVEAITLVAGASYGTSVFVAGASSGKLKCLVACAPHAFGAVRLVRWSGMHLVIWLSMTWSSMPCVLVMCALCILVAHDLFRDYLPSASSCYLGAHASTRATPWLHVASLVLCTAAHCLAYASAPIGKRLSCALTYWQTTTTRAHVVCRIALALAHRLPSCHFLGTCMNIHIVMILFVNRFCLRLISST</sequence>
<comment type="caution">
    <text evidence="2">The sequence shown here is derived from an EMBL/GenBank/DDBJ whole genome shotgun (WGS) entry which is preliminary data.</text>
</comment>
<reference evidence="2" key="1">
    <citation type="submission" date="2020-06" db="EMBL/GenBank/DDBJ databases">
        <authorList>
            <person name="Li T."/>
            <person name="Hu X."/>
            <person name="Zhang T."/>
            <person name="Song X."/>
            <person name="Zhang H."/>
            <person name="Dai N."/>
            <person name="Sheng W."/>
            <person name="Hou X."/>
            <person name="Wei L."/>
        </authorList>
    </citation>
    <scope>NUCLEOTIDE SEQUENCE</scope>
    <source>
        <strain evidence="2">3651</strain>
        <tissue evidence="2">Leaf</tissue>
    </source>
</reference>
<gene>
    <name evidence="2" type="ORF">Salat_1063200</name>
</gene>
<dbReference type="Proteomes" id="UP001293254">
    <property type="component" value="Unassembled WGS sequence"/>
</dbReference>
<evidence type="ECO:0000256" key="1">
    <source>
        <dbReference type="SAM" id="Phobius"/>
    </source>
</evidence>
<keyword evidence="3" id="KW-1185">Reference proteome</keyword>
<proteinExistence type="predicted"/>
<dbReference type="AlphaFoldDB" id="A0AAE2CSM5"/>
<keyword evidence="1" id="KW-1133">Transmembrane helix</keyword>
<name>A0AAE2CSM5_9LAMI</name>
<evidence type="ECO:0000313" key="3">
    <source>
        <dbReference type="Proteomes" id="UP001293254"/>
    </source>
</evidence>
<reference evidence="2" key="2">
    <citation type="journal article" date="2024" name="Plant">
        <title>Genomic evolution and insights into agronomic trait innovations of Sesamum species.</title>
        <authorList>
            <person name="Miao H."/>
            <person name="Wang L."/>
            <person name="Qu L."/>
            <person name="Liu H."/>
            <person name="Sun Y."/>
            <person name="Le M."/>
            <person name="Wang Q."/>
            <person name="Wei S."/>
            <person name="Zheng Y."/>
            <person name="Lin W."/>
            <person name="Duan Y."/>
            <person name="Cao H."/>
            <person name="Xiong S."/>
            <person name="Wang X."/>
            <person name="Wei L."/>
            <person name="Li C."/>
            <person name="Ma Q."/>
            <person name="Ju M."/>
            <person name="Zhao R."/>
            <person name="Li G."/>
            <person name="Mu C."/>
            <person name="Tian Q."/>
            <person name="Mei H."/>
            <person name="Zhang T."/>
            <person name="Gao T."/>
            <person name="Zhang H."/>
        </authorList>
    </citation>
    <scope>NUCLEOTIDE SEQUENCE</scope>
    <source>
        <strain evidence="2">3651</strain>
    </source>
</reference>
<dbReference type="EMBL" id="JACGWO010000003">
    <property type="protein sequence ID" value="KAK4433010.1"/>
    <property type="molecule type" value="Genomic_DNA"/>
</dbReference>
<feature type="transmembrane region" description="Helical" evidence="1">
    <location>
        <begin position="68"/>
        <end position="93"/>
    </location>
</feature>
<protein>
    <submittedName>
        <fullName evidence="2">Uncharacterized protein</fullName>
    </submittedName>
</protein>
<evidence type="ECO:0000313" key="2">
    <source>
        <dbReference type="EMBL" id="KAK4433010.1"/>
    </source>
</evidence>
<keyword evidence="1" id="KW-0812">Transmembrane</keyword>
<accession>A0AAE2CSM5</accession>
<organism evidence="2 3">
    <name type="scientific">Sesamum alatum</name>
    <dbReference type="NCBI Taxonomy" id="300844"/>
    <lineage>
        <taxon>Eukaryota</taxon>
        <taxon>Viridiplantae</taxon>
        <taxon>Streptophyta</taxon>
        <taxon>Embryophyta</taxon>
        <taxon>Tracheophyta</taxon>
        <taxon>Spermatophyta</taxon>
        <taxon>Magnoliopsida</taxon>
        <taxon>eudicotyledons</taxon>
        <taxon>Gunneridae</taxon>
        <taxon>Pentapetalae</taxon>
        <taxon>asterids</taxon>
        <taxon>lamiids</taxon>
        <taxon>Lamiales</taxon>
        <taxon>Pedaliaceae</taxon>
        <taxon>Sesamum</taxon>
    </lineage>
</organism>
<keyword evidence="1" id="KW-0472">Membrane</keyword>
<feature type="transmembrane region" description="Helical" evidence="1">
    <location>
        <begin position="179"/>
        <end position="199"/>
    </location>
</feature>